<dbReference type="Pfam" id="PF01535">
    <property type="entry name" value="PPR"/>
    <property type="match status" value="2"/>
</dbReference>
<dbReference type="PANTHER" id="PTHR47938">
    <property type="entry name" value="RESPIRATORY COMPLEX I CHAPERONE (CIA84), PUTATIVE (AFU_ORTHOLOGUE AFUA_2G06020)-RELATED"/>
    <property type="match status" value="1"/>
</dbReference>
<dbReference type="InterPro" id="IPR002885">
    <property type="entry name" value="PPR_rpt"/>
</dbReference>
<feature type="repeat" description="PPR" evidence="1">
    <location>
        <begin position="567"/>
        <end position="602"/>
    </location>
</feature>
<dbReference type="NCBIfam" id="TIGR00756">
    <property type="entry name" value="PPR"/>
    <property type="match status" value="1"/>
</dbReference>
<dbReference type="GO" id="GO:0003729">
    <property type="term" value="F:mRNA binding"/>
    <property type="evidence" value="ECO:0007669"/>
    <property type="project" value="TreeGrafter"/>
</dbReference>
<dbReference type="OrthoDB" id="185373at2759"/>
<name>A0A3G2S3F0_MALR7</name>
<proteinExistence type="predicted"/>
<dbReference type="AlphaFoldDB" id="A0A3G2S3F0"/>
<dbReference type="EMBL" id="CP033150">
    <property type="protein sequence ID" value="AYO42504.1"/>
    <property type="molecule type" value="Genomic_DNA"/>
</dbReference>
<evidence type="ECO:0000313" key="2">
    <source>
        <dbReference type="EMBL" id="AYO42504.1"/>
    </source>
</evidence>
<reference evidence="2 3" key="1">
    <citation type="submission" date="2018-10" db="EMBL/GenBank/DDBJ databases">
        <title>Complete genome sequence of Malassezia restricta CBS 7877.</title>
        <authorList>
            <person name="Morand S.C."/>
            <person name="Bertignac M."/>
            <person name="Iltis A."/>
            <person name="Kolder I."/>
            <person name="Pirovano W."/>
            <person name="Jourdain R."/>
            <person name="Clavaud C."/>
        </authorList>
    </citation>
    <scope>NUCLEOTIDE SEQUENCE [LARGE SCALE GENOMIC DNA]</scope>
    <source>
        <strain evidence="2 3">CBS 7877</strain>
    </source>
</reference>
<dbReference type="STRING" id="425264.A0A3G2S3F0"/>
<dbReference type="Pfam" id="PF13812">
    <property type="entry name" value="PPR_3"/>
    <property type="match status" value="2"/>
</dbReference>
<accession>A0A3G2S3F0</accession>
<organism evidence="2 3">
    <name type="scientific">Malassezia restricta (strain ATCC 96810 / NBRC 103918 / CBS 7877)</name>
    <name type="common">Seborrheic dermatitis infection agent</name>
    <dbReference type="NCBI Taxonomy" id="425264"/>
    <lineage>
        <taxon>Eukaryota</taxon>
        <taxon>Fungi</taxon>
        <taxon>Dikarya</taxon>
        <taxon>Basidiomycota</taxon>
        <taxon>Ustilaginomycotina</taxon>
        <taxon>Malasseziomycetes</taxon>
        <taxon>Malasseziales</taxon>
        <taxon>Malasseziaceae</taxon>
        <taxon>Malassezia</taxon>
    </lineage>
</organism>
<dbReference type="Proteomes" id="UP000269793">
    <property type="component" value="Chromosome III"/>
</dbReference>
<evidence type="ECO:0000256" key="1">
    <source>
        <dbReference type="PROSITE-ProRule" id="PRU00708"/>
    </source>
</evidence>
<protein>
    <submittedName>
        <fullName evidence="2">Pentatricopeptide repeat-containing protein</fullName>
    </submittedName>
</protein>
<dbReference type="VEuPathDB" id="FungiDB:DNF11_1554"/>
<dbReference type="InterPro" id="IPR011990">
    <property type="entry name" value="TPR-like_helical_dom_sf"/>
</dbReference>
<dbReference type="PROSITE" id="PS51375">
    <property type="entry name" value="PPR"/>
    <property type="match status" value="2"/>
</dbReference>
<gene>
    <name evidence="2" type="ORF">DNF11_1554</name>
</gene>
<evidence type="ECO:0000313" key="3">
    <source>
        <dbReference type="Proteomes" id="UP000269793"/>
    </source>
</evidence>
<dbReference type="PANTHER" id="PTHR47938:SF35">
    <property type="entry name" value="PENTATRICOPEPTIDE REPEAT-CONTAINING PROTEIN 4, MITOCHONDRIAL-RELATED"/>
    <property type="match status" value="1"/>
</dbReference>
<sequence>MTSPPVGFFTSAVFTHHALQWLWNYTVEFHPPRWWLAGRWHAVKPQQLVYAPLAWRPYKSARPPRGRAFQHTFKEVTASPLDAVQKRRTARRSYLSHVSQVVYTALASDDSAPDVPTMYRILDLVDSCMYTVTSHEEHTQLRRFVGERLWPYRASETMAIELLALRGDTSAALTQLDALLAHHAPQMRALQAQSLRGQHTRQRQKDPVVDDLYRAASAVLSSLETACIHAKAAAAPYEDTIATHFATWLWTHPRLLAMAQPPFPRVVKAVYTLLSSVSDARAQLERIASLPCSADARSHLASVLCLAFANRGAAQQSAQLMADVLAHGLVPHEGAMRRVLRTAAPLRERNVVQPLVEWLVVHGTSTASFRWLATYYAELGDAESMERMLKHEPEDVVRDRARLICAASRGDVPAVRSYTGPGAPRTEEHAFWLLRALVRHNDVCGARDVFWEATQRFASERLYGEMARMTARLGRTADALDVAAQLQGAGMACSVSTLTYLVQALGHACLPERAAALIAWQRAQGMRPPLRVYTALMTAYIRAGHYVAAQGIFAWLEKQPEAALRPNTSAYNTLLKACVHKGTPVKYIVPFLLDMRRRGLVPDARTYALVMQSACDSGRVLLAEHLFQLADDTLTGGATLALHTILLHAYLRHNNHERARAMIDQLEHRGIQPSHITHAILVHSYAHGTESHLAMAHQLVMRLLDEPQERTWEVPVLEQGMRWHHLLVPLIDAHGKRGDVWEAERLFRRLVDSGEPLSPQALTVLMNAYRAVGDVNQVLRLWDELYATLVMRAASDAAAADMLAGQATGTPSIGPFQRNMLCIPLSLAIDTASRAGRHERVAEIWTRAKRDGLSFDVHNYNHLCRALVRADRLGDALRIVEQVLPDAPPKSQQTVVTDDEAVRLYAADPLYQFASVDDGRTPGPTDPPNRRMDRAMPVAQMDEPARDMVHHANLRAPRDSWFASLRTMRAIHEALEKQRHLRDALLAAFPRAAQRLEACRPYWEALPSV</sequence>
<dbReference type="Gene3D" id="1.25.40.10">
    <property type="entry name" value="Tetratricopeptide repeat domain"/>
    <property type="match status" value="4"/>
</dbReference>
<feature type="repeat" description="PPR" evidence="1">
    <location>
        <begin position="639"/>
        <end position="673"/>
    </location>
</feature>
<keyword evidence="3" id="KW-1185">Reference proteome</keyword>